<dbReference type="PANTHER" id="PTHR48111">
    <property type="entry name" value="REGULATOR OF RPOS"/>
    <property type="match status" value="1"/>
</dbReference>
<dbReference type="InterPro" id="IPR011006">
    <property type="entry name" value="CheY-like_superfamily"/>
</dbReference>
<name>A0A1F8F133_9BACT</name>
<gene>
    <name evidence="10" type="ORF">A3B86_03060</name>
</gene>
<dbReference type="SUPFAM" id="SSF52172">
    <property type="entry name" value="CheY-like"/>
    <property type="match status" value="1"/>
</dbReference>
<keyword evidence="5" id="KW-0804">Transcription</keyword>
<dbReference type="Pfam" id="PF00072">
    <property type="entry name" value="Response_reg"/>
    <property type="match status" value="1"/>
</dbReference>
<dbReference type="Pfam" id="PF00486">
    <property type="entry name" value="Trans_reg_C"/>
    <property type="match status" value="1"/>
</dbReference>
<dbReference type="Gene3D" id="6.10.250.690">
    <property type="match status" value="1"/>
</dbReference>
<dbReference type="InterPro" id="IPR001789">
    <property type="entry name" value="Sig_transdc_resp-reg_receiver"/>
</dbReference>
<dbReference type="AlphaFoldDB" id="A0A1F8F133"/>
<dbReference type="GO" id="GO:0032993">
    <property type="term" value="C:protein-DNA complex"/>
    <property type="evidence" value="ECO:0007669"/>
    <property type="project" value="TreeGrafter"/>
</dbReference>
<accession>A0A1F8F133</accession>
<proteinExistence type="predicted"/>
<dbReference type="GO" id="GO:0000976">
    <property type="term" value="F:transcription cis-regulatory region binding"/>
    <property type="evidence" value="ECO:0007669"/>
    <property type="project" value="TreeGrafter"/>
</dbReference>
<evidence type="ECO:0000256" key="6">
    <source>
        <dbReference type="PROSITE-ProRule" id="PRU00169"/>
    </source>
</evidence>
<dbReference type="GO" id="GO:0006355">
    <property type="term" value="P:regulation of DNA-templated transcription"/>
    <property type="evidence" value="ECO:0007669"/>
    <property type="project" value="InterPro"/>
</dbReference>
<evidence type="ECO:0000259" key="8">
    <source>
        <dbReference type="PROSITE" id="PS50110"/>
    </source>
</evidence>
<feature type="domain" description="Response regulatory" evidence="8">
    <location>
        <begin position="2"/>
        <end position="116"/>
    </location>
</feature>
<comment type="caution">
    <text evidence="10">The sequence shown here is derived from an EMBL/GenBank/DDBJ whole genome shotgun (WGS) entry which is preliminary data.</text>
</comment>
<evidence type="ECO:0000256" key="1">
    <source>
        <dbReference type="ARBA" id="ARBA00022553"/>
    </source>
</evidence>
<keyword evidence="2" id="KW-0902">Two-component regulatory system</keyword>
<dbReference type="PANTHER" id="PTHR48111:SF22">
    <property type="entry name" value="REGULATOR OF RPOS"/>
    <property type="match status" value="1"/>
</dbReference>
<dbReference type="PROSITE" id="PS50110">
    <property type="entry name" value="RESPONSE_REGULATORY"/>
    <property type="match status" value="1"/>
</dbReference>
<feature type="DNA-binding region" description="OmpR/PhoB-type" evidence="7">
    <location>
        <begin position="124"/>
        <end position="222"/>
    </location>
</feature>
<dbReference type="Gene3D" id="3.40.50.2300">
    <property type="match status" value="1"/>
</dbReference>
<evidence type="ECO:0000313" key="11">
    <source>
        <dbReference type="Proteomes" id="UP000176834"/>
    </source>
</evidence>
<evidence type="ECO:0000256" key="5">
    <source>
        <dbReference type="ARBA" id="ARBA00023163"/>
    </source>
</evidence>
<dbReference type="InterPro" id="IPR039420">
    <property type="entry name" value="WalR-like"/>
</dbReference>
<evidence type="ECO:0000259" key="9">
    <source>
        <dbReference type="PROSITE" id="PS51755"/>
    </source>
</evidence>
<evidence type="ECO:0000256" key="3">
    <source>
        <dbReference type="ARBA" id="ARBA00023015"/>
    </source>
</evidence>
<reference evidence="10 11" key="1">
    <citation type="journal article" date="2016" name="Nat. Commun.">
        <title>Thousands of microbial genomes shed light on interconnected biogeochemical processes in an aquifer system.</title>
        <authorList>
            <person name="Anantharaman K."/>
            <person name="Brown C.T."/>
            <person name="Hug L.A."/>
            <person name="Sharon I."/>
            <person name="Castelle C.J."/>
            <person name="Probst A.J."/>
            <person name="Thomas B.C."/>
            <person name="Singh A."/>
            <person name="Wilkins M.J."/>
            <person name="Karaoz U."/>
            <person name="Brodie E.L."/>
            <person name="Williams K.H."/>
            <person name="Hubbard S.S."/>
            <person name="Banfield J.F."/>
        </authorList>
    </citation>
    <scope>NUCLEOTIDE SEQUENCE [LARGE SCALE GENOMIC DNA]</scope>
</reference>
<feature type="modified residue" description="4-aspartylphosphate" evidence="6">
    <location>
        <position position="51"/>
    </location>
</feature>
<feature type="domain" description="OmpR/PhoB-type" evidence="9">
    <location>
        <begin position="124"/>
        <end position="222"/>
    </location>
</feature>
<protein>
    <submittedName>
        <fullName evidence="10">DNA-binding response regulator</fullName>
    </submittedName>
</protein>
<dbReference type="SMART" id="SM00448">
    <property type="entry name" value="REC"/>
    <property type="match status" value="1"/>
</dbReference>
<dbReference type="GO" id="GO:0000156">
    <property type="term" value="F:phosphorelay response regulator activity"/>
    <property type="evidence" value="ECO:0007669"/>
    <property type="project" value="TreeGrafter"/>
</dbReference>
<keyword evidence="3" id="KW-0805">Transcription regulation</keyword>
<evidence type="ECO:0000256" key="7">
    <source>
        <dbReference type="PROSITE-ProRule" id="PRU01091"/>
    </source>
</evidence>
<dbReference type="PROSITE" id="PS51755">
    <property type="entry name" value="OMPR_PHOB"/>
    <property type="match status" value="1"/>
</dbReference>
<sequence>MRILVVEDEKEIRYFLKASLGAELFSVDAVEDGERGLYLASVNDYDVIVLDNILPKKSGLEICSELRKKGKNTPIIIVSVKTDTTTKIELLNAGADDYLIKPFSFEELMARIRALIRRPQQVKGEVLTSNDLILETKKHTVKRGKKEIHLTRKEFMLLEYLLSNKGSVLSRGMILEHVWDMDTDPFSNTIETHILSLRRKIDTPHSKKLISTVSGCGYKIAD</sequence>
<dbReference type="EMBL" id="MGJN01000014">
    <property type="protein sequence ID" value="OGN06851.1"/>
    <property type="molecule type" value="Genomic_DNA"/>
</dbReference>
<dbReference type="Gene3D" id="1.10.10.10">
    <property type="entry name" value="Winged helix-like DNA-binding domain superfamily/Winged helix DNA-binding domain"/>
    <property type="match status" value="1"/>
</dbReference>
<dbReference type="CDD" id="cd00383">
    <property type="entry name" value="trans_reg_C"/>
    <property type="match status" value="1"/>
</dbReference>
<dbReference type="SMART" id="SM00862">
    <property type="entry name" value="Trans_reg_C"/>
    <property type="match status" value="1"/>
</dbReference>
<dbReference type="Proteomes" id="UP000176834">
    <property type="component" value="Unassembled WGS sequence"/>
</dbReference>
<dbReference type="InterPro" id="IPR001867">
    <property type="entry name" value="OmpR/PhoB-type_DNA-bd"/>
</dbReference>
<evidence type="ECO:0000256" key="4">
    <source>
        <dbReference type="ARBA" id="ARBA00023125"/>
    </source>
</evidence>
<dbReference type="GO" id="GO:0005829">
    <property type="term" value="C:cytosol"/>
    <property type="evidence" value="ECO:0007669"/>
    <property type="project" value="TreeGrafter"/>
</dbReference>
<keyword evidence="1 6" id="KW-0597">Phosphoprotein</keyword>
<dbReference type="InterPro" id="IPR036388">
    <property type="entry name" value="WH-like_DNA-bd_sf"/>
</dbReference>
<evidence type="ECO:0000256" key="2">
    <source>
        <dbReference type="ARBA" id="ARBA00023012"/>
    </source>
</evidence>
<dbReference type="FunFam" id="1.10.10.10:FF:000005">
    <property type="entry name" value="Two-component system response regulator"/>
    <property type="match status" value="1"/>
</dbReference>
<keyword evidence="4 7" id="KW-0238">DNA-binding</keyword>
<evidence type="ECO:0000313" key="10">
    <source>
        <dbReference type="EMBL" id="OGN06851.1"/>
    </source>
</evidence>
<organism evidence="10 11">
    <name type="scientific">Candidatus Yanofskybacteria bacterium RIFCSPHIGHO2_02_FULL_38_22b</name>
    <dbReference type="NCBI Taxonomy" id="1802673"/>
    <lineage>
        <taxon>Bacteria</taxon>
        <taxon>Candidatus Yanofskyibacteriota</taxon>
    </lineage>
</organism>